<dbReference type="InterPro" id="IPR037123">
    <property type="entry name" value="PRibGlycinamide_synth_C_sf"/>
</dbReference>
<evidence type="ECO:0000256" key="7">
    <source>
        <dbReference type="ARBA" id="ARBA00038345"/>
    </source>
</evidence>
<dbReference type="InterPro" id="IPR013815">
    <property type="entry name" value="ATP_grasp_subdomain_1"/>
</dbReference>
<keyword evidence="6 10" id="KW-0067">ATP-binding</keyword>
<dbReference type="GO" id="GO:0005524">
    <property type="term" value="F:ATP binding"/>
    <property type="evidence" value="ECO:0007669"/>
    <property type="project" value="UniProtKB-UniRule"/>
</dbReference>
<evidence type="ECO:0000256" key="2">
    <source>
        <dbReference type="ARBA" id="ARBA00013255"/>
    </source>
</evidence>
<accession>A0A510E412</accession>
<reference evidence="13" key="1">
    <citation type="submission" date="2018-09" db="EMBL/GenBank/DDBJ databases">
        <title>Complete Genome Sequencing of Sulfolobus sp. JCM 16834.</title>
        <authorList>
            <person name="Kato S."/>
            <person name="Itoh T."/>
            <person name="Ohkuma M."/>
        </authorList>
    </citation>
    <scope>NUCLEOTIDE SEQUENCE [LARGE SCALE GENOMIC DNA]</scope>
    <source>
        <strain evidence="13">IC-007</strain>
    </source>
</reference>
<dbReference type="GO" id="GO:0006189">
    <property type="term" value="P:'de novo' IMP biosynthetic process"/>
    <property type="evidence" value="ECO:0007669"/>
    <property type="project" value="UniProtKB-UniPathway"/>
</dbReference>
<evidence type="ECO:0000256" key="6">
    <source>
        <dbReference type="ARBA" id="ARBA00022840"/>
    </source>
</evidence>
<keyword evidence="3 12" id="KW-0436">Ligase</keyword>
<keyword evidence="4 10" id="KW-0547">Nucleotide-binding</keyword>
<evidence type="ECO:0000256" key="5">
    <source>
        <dbReference type="ARBA" id="ARBA00022755"/>
    </source>
</evidence>
<evidence type="ECO:0000259" key="11">
    <source>
        <dbReference type="PROSITE" id="PS50975"/>
    </source>
</evidence>
<evidence type="ECO:0000256" key="9">
    <source>
        <dbReference type="ARBA" id="ARBA00042864"/>
    </source>
</evidence>
<dbReference type="GO" id="GO:0004637">
    <property type="term" value="F:phosphoribosylamine-glycine ligase activity"/>
    <property type="evidence" value="ECO:0007669"/>
    <property type="project" value="UniProtKB-EC"/>
</dbReference>
<name>A0A510E412_9CREN</name>
<dbReference type="Gene3D" id="3.90.600.10">
    <property type="entry name" value="Phosphoribosylglycinamide synthetase, C-terminal domain"/>
    <property type="match status" value="1"/>
</dbReference>
<protein>
    <recommendedName>
        <fullName evidence="2">phosphoribosylamine--glycine ligase</fullName>
        <ecNumber evidence="2">6.3.4.13</ecNumber>
    </recommendedName>
    <alternativeName>
        <fullName evidence="8">Glycinamide ribonucleotide synthetase</fullName>
    </alternativeName>
    <alternativeName>
        <fullName evidence="9">Phosphoribosylglycinamide synthetase</fullName>
    </alternativeName>
</protein>
<dbReference type="InterPro" id="IPR020562">
    <property type="entry name" value="PRibGlycinamide_synth_N"/>
</dbReference>
<dbReference type="Gene3D" id="3.40.50.20">
    <property type="match status" value="1"/>
</dbReference>
<dbReference type="SUPFAM" id="SSF52440">
    <property type="entry name" value="PreATP-grasp domain"/>
    <property type="match status" value="1"/>
</dbReference>
<dbReference type="InterPro" id="IPR011054">
    <property type="entry name" value="Rudment_hybrid_motif"/>
</dbReference>
<dbReference type="Pfam" id="PF01071">
    <property type="entry name" value="GARS_A"/>
    <property type="match status" value="1"/>
</dbReference>
<dbReference type="PANTHER" id="PTHR43472:SF1">
    <property type="entry name" value="PHOSPHORIBOSYLAMINE--GLYCINE LIGASE, CHLOROPLASTIC"/>
    <property type="match status" value="1"/>
</dbReference>
<dbReference type="EMBL" id="AP018930">
    <property type="protein sequence ID" value="BBG26808.1"/>
    <property type="molecule type" value="Genomic_DNA"/>
</dbReference>
<dbReference type="SMART" id="SM01210">
    <property type="entry name" value="GARS_C"/>
    <property type="match status" value="1"/>
</dbReference>
<evidence type="ECO:0000313" key="13">
    <source>
        <dbReference type="Proteomes" id="UP000325030"/>
    </source>
</evidence>
<keyword evidence="5" id="KW-0658">Purine biosynthesis</keyword>
<dbReference type="InterPro" id="IPR016185">
    <property type="entry name" value="PreATP-grasp_dom_sf"/>
</dbReference>
<dbReference type="Proteomes" id="UP000325030">
    <property type="component" value="Chromosome"/>
</dbReference>
<dbReference type="SUPFAM" id="SSF56059">
    <property type="entry name" value="Glutathione synthetase ATP-binding domain-like"/>
    <property type="match status" value="1"/>
</dbReference>
<evidence type="ECO:0000256" key="10">
    <source>
        <dbReference type="PROSITE-ProRule" id="PRU00409"/>
    </source>
</evidence>
<dbReference type="AlphaFoldDB" id="A0A510E412"/>
<dbReference type="SMART" id="SM01209">
    <property type="entry name" value="GARS_A"/>
    <property type="match status" value="1"/>
</dbReference>
<dbReference type="SUPFAM" id="SSF51246">
    <property type="entry name" value="Rudiment single hybrid motif"/>
    <property type="match status" value="1"/>
</dbReference>
<comment type="similarity">
    <text evidence="7">Belongs to the GARS family.</text>
</comment>
<dbReference type="Pfam" id="PF02844">
    <property type="entry name" value="GARS_N"/>
    <property type="match status" value="1"/>
</dbReference>
<comment type="pathway">
    <text evidence="1">Purine metabolism; IMP biosynthesis via de novo pathway; N(1)-(5-phospho-D-ribosyl)glycinamide from 5-phospho-alpha-D-ribose 1-diphosphate: step 2/2.</text>
</comment>
<dbReference type="GO" id="GO:0046872">
    <property type="term" value="F:metal ion binding"/>
    <property type="evidence" value="ECO:0007669"/>
    <property type="project" value="InterPro"/>
</dbReference>
<dbReference type="InterPro" id="IPR020561">
    <property type="entry name" value="PRibGlycinamid_synth_ATP-grasp"/>
</dbReference>
<dbReference type="EC" id="6.3.4.13" evidence="2"/>
<dbReference type="GeneID" id="41717672"/>
<dbReference type="Gene3D" id="3.30.470.20">
    <property type="entry name" value="ATP-grasp fold, B domain"/>
    <property type="match status" value="1"/>
</dbReference>
<organism evidence="12 13">
    <name type="scientific">Sulfuracidifex tepidarius</name>
    <dbReference type="NCBI Taxonomy" id="1294262"/>
    <lineage>
        <taxon>Archaea</taxon>
        <taxon>Thermoproteota</taxon>
        <taxon>Thermoprotei</taxon>
        <taxon>Sulfolobales</taxon>
        <taxon>Sulfolobaceae</taxon>
        <taxon>Sulfuracidifex</taxon>
    </lineage>
</organism>
<evidence type="ECO:0000256" key="8">
    <source>
        <dbReference type="ARBA" id="ARBA00042242"/>
    </source>
</evidence>
<dbReference type="Pfam" id="PF02843">
    <property type="entry name" value="GARS_C"/>
    <property type="match status" value="1"/>
</dbReference>
<dbReference type="GO" id="GO:0009113">
    <property type="term" value="P:purine nucleobase biosynthetic process"/>
    <property type="evidence" value="ECO:0007669"/>
    <property type="project" value="InterPro"/>
</dbReference>
<feature type="domain" description="ATP-grasp" evidence="11">
    <location>
        <begin position="109"/>
        <end position="328"/>
    </location>
</feature>
<dbReference type="InterPro" id="IPR000115">
    <property type="entry name" value="PRibGlycinamide_synth"/>
</dbReference>
<dbReference type="InterPro" id="IPR011761">
    <property type="entry name" value="ATP-grasp"/>
</dbReference>
<evidence type="ECO:0000256" key="1">
    <source>
        <dbReference type="ARBA" id="ARBA00005174"/>
    </source>
</evidence>
<dbReference type="NCBIfam" id="TIGR00877">
    <property type="entry name" value="purD"/>
    <property type="match status" value="1"/>
</dbReference>
<proteinExistence type="inferred from homology"/>
<dbReference type="PANTHER" id="PTHR43472">
    <property type="entry name" value="PHOSPHORIBOSYLAMINE--GLYCINE LIGASE"/>
    <property type="match status" value="1"/>
</dbReference>
<evidence type="ECO:0000256" key="4">
    <source>
        <dbReference type="ARBA" id="ARBA00022741"/>
    </source>
</evidence>
<evidence type="ECO:0000313" key="12">
    <source>
        <dbReference type="EMBL" id="BBG26808.1"/>
    </source>
</evidence>
<dbReference type="RefSeq" id="WP_149564809.1">
    <property type="nucleotide sequence ID" value="NZ_AP018930.1"/>
</dbReference>
<dbReference type="InterPro" id="IPR020560">
    <property type="entry name" value="PRibGlycinamide_synth_C-dom"/>
</dbReference>
<evidence type="ECO:0000256" key="3">
    <source>
        <dbReference type="ARBA" id="ARBA00022598"/>
    </source>
</evidence>
<sequence length="473" mass="52117">MKILVVGDGARENALAKSLSSHKVFALSSYINPGIKEVVDSTQGEYFLGEITPEEVRKIISRINPDMGVIGPEDPLFRGVSDEFRKEGIPVFGASKKNARIEESKVWARWLMWKYEIPGRLRYKAFSTMEEAAKFISEYGGSLAVKPAGQAGGKGVKVIADIQAYLSRDKRQAMAKSVNEIGSYYNKEGEPKIIVEEKVDGPEYTLHALSDGSTILPLPLAQDYKNAYQDGIGPETGGMGSISGPGFLLPFINQEEYDGTFDIVRKTVSAVEKETGESYTGAIAGQMILTGLWGPTVIEYYSRFGDPEASAIIPRIQDFGDLIERTATGHLSNAKLRVDERPSLVWAVSPLGYPLDRKLASGHKVSIDVPKIREIGCDVFFGSIALEENSLVTKGSRALELVCLGDFEESRRKLMKSLSFIESDVKLIYRNDIGSTILEQEEKAEIVRYTYTSRKKRGTLGVSADWSPNGGLW</sequence>
<dbReference type="UniPathway" id="UPA00074">
    <property type="reaction ID" value="UER00125"/>
</dbReference>
<dbReference type="Gene3D" id="3.30.1490.20">
    <property type="entry name" value="ATP-grasp fold, A domain"/>
    <property type="match status" value="1"/>
</dbReference>
<gene>
    <name evidence="12" type="ORF">IC007_1329</name>
</gene>
<dbReference type="PROSITE" id="PS50975">
    <property type="entry name" value="ATP_GRASP"/>
    <property type="match status" value="1"/>
</dbReference>